<reference evidence="4 5" key="1">
    <citation type="journal article" date="2008" name="Nature">
        <title>The genome of Laccaria bicolor provides insights into mycorrhizal symbiosis.</title>
        <authorList>
            <person name="Martin F."/>
            <person name="Aerts A."/>
            <person name="Ahren D."/>
            <person name="Brun A."/>
            <person name="Danchin E.G.J."/>
            <person name="Duchaussoy F."/>
            <person name="Gibon J."/>
            <person name="Kohler A."/>
            <person name="Lindquist E."/>
            <person name="Pereda V."/>
            <person name="Salamov A."/>
            <person name="Shapiro H.J."/>
            <person name="Wuyts J."/>
            <person name="Blaudez D."/>
            <person name="Buee M."/>
            <person name="Brokstein P."/>
            <person name="Canbaeck B."/>
            <person name="Cohen D."/>
            <person name="Courty P.E."/>
            <person name="Coutinho P.M."/>
            <person name="Delaruelle C."/>
            <person name="Detter J.C."/>
            <person name="Deveau A."/>
            <person name="DiFazio S."/>
            <person name="Duplessis S."/>
            <person name="Fraissinet-Tachet L."/>
            <person name="Lucic E."/>
            <person name="Frey-Klett P."/>
            <person name="Fourrey C."/>
            <person name="Feussner I."/>
            <person name="Gay G."/>
            <person name="Grimwood J."/>
            <person name="Hoegger P.J."/>
            <person name="Jain P."/>
            <person name="Kilaru S."/>
            <person name="Labbe J."/>
            <person name="Lin Y.C."/>
            <person name="Legue V."/>
            <person name="Le Tacon F."/>
            <person name="Marmeisse R."/>
            <person name="Melayah D."/>
            <person name="Montanini B."/>
            <person name="Muratet M."/>
            <person name="Nehls U."/>
            <person name="Niculita-Hirzel H."/>
            <person name="Oudot-Le Secq M.P."/>
            <person name="Peter M."/>
            <person name="Quesneville H."/>
            <person name="Rajashekar B."/>
            <person name="Reich M."/>
            <person name="Rouhier N."/>
            <person name="Schmutz J."/>
            <person name="Yin T."/>
            <person name="Chalot M."/>
            <person name="Henrissat B."/>
            <person name="Kuees U."/>
            <person name="Lucas S."/>
            <person name="Van de Peer Y."/>
            <person name="Podila G.K."/>
            <person name="Polle A."/>
            <person name="Pukkila P.J."/>
            <person name="Richardson P.M."/>
            <person name="Rouze P."/>
            <person name="Sanders I.R."/>
            <person name="Stajich J.E."/>
            <person name="Tunlid A."/>
            <person name="Tuskan G."/>
            <person name="Grigoriev I.V."/>
        </authorList>
    </citation>
    <scope>NUCLEOTIDE SEQUENCE [LARGE SCALE GENOMIC DNA]</scope>
    <source>
        <strain evidence="5">S238N-H82 / ATCC MYA-4686</strain>
    </source>
</reference>
<feature type="compositionally biased region" description="Acidic residues" evidence="2">
    <location>
        <begin position="515"/>
        <end position="533"/>
    </location>
</feature>
<feature type="compositionally biased region" description="Polar residues" evidence="2">
    <location>
        <begin position="166"/>
        <end position="175"/>
    </location>
</feature>
<feature type="compositionally biased region" description="Basic and acidic residues" evidence="2">
    <location>
        <begin position="308"/>
        <end position="320"/>
    </location>
</feature>
<evidence type="ECO:0000256" key="2">
    <source>
        <dbReference type="SAM" id="MobiDB-lite"/>
    </source>
</evidence>
<feature type="compositionally biased region" description="Acidic residues" evidence="2">
    <location>
        <begin position="297"/>
        <end position="307"/>
    </location>
</feature>
<feature type="compositionally biased region" description="Gly residues" evidence="2">
    <location>
        <begin position="705"/>
        <end position="717"/>
    </location>
</feature>
<feature type="compositionally biased region" description="Acidic residues" evidence="2">
    <location>
        <begin position="260"/>
        <end position="278"/>
    </location>
</feature>
<keyword evidence="5" id="KW-1185">Reference proteome</keyword>
<dbReference type="OrthoDB" id="10252032at2759"/>
<feature type="region of interest" description="Disordered" evidence="2">
    <location>
        <begin position="106"/>
        <end position="130"/>
    </location>
</feature>
<dbReference type="HOGENOM" id="CLU_009647_2_0_1"/>
<feature type="compositionally biased region" description="Acidic residues" evidence="2">
    <location>
        <begin position="365"/>
        <end position="389"/>
    </location>
</feature>
<feature type="compositionally biased region" description="Low complexity" evidence="2">
    <location>
        <begin position="45"/>
        <end position="60"/>
    </location>
</feature>
<feature type="compositionally biased region" description="Basic residues" evidence="2">
    <location>
        <begin position="561"/>
        <end position="574"/>
    </location>
</feature>
<feature type="compositionally biased region" description="Acidic residues" evidence="2">
    <location>
        <begin position="579"/>
        <end position="603"/>
    </location>
</feature>
<feature type="compositionally biased region" description="Basic and acidic residues" evidence="2">
    <location>
        <begin position="181"/>
        <end position="195"/>
    </location>
</feature>
<dbReference type="PANTHER" id="PTHR14490">
    <property type="entry name" value="ZINC FINGER, ZZ TYPE"/>
    <property type="match status" value="1"/>
</dbReference>
<feature type="compositionally biased region" description="Basic and acidic residues" evidence="2">
    <location>
        <begin position="432"/>
        <end position="460"/>
    </location>
</feature>
<evidence type="ECO:0000259" key="3">
    <source>
        <dbReference type="Pfam" id="PF12936"/>
    </source>
</evidence>
<dbReference type="FunCoup" id="B0DCP2">
    <property type="interactions" value="226"/>
</dbReference>
<dbReference type="InterPro" id="IPR024626">
    <property type="entry name" value="Kri1-like_C"/>
</dbReference>
<name>B0DCP2_LACBS</name>
<dbReference type="GO" id="GO:0030686">
    <property type="term" value="C:90S preribosome"/>
    <property type="evidence" value="ECO:0007669"/>
    <property type="project" value="TreeGrafter"/>
</dbReference>
<feature type="compositionally biased region" description="Basic residues" evidence="2">
    <location>
        <begin position="770"/>
        <end position="785"/>
    </location>
</feature>
<feature type="compositionally biased region" description="Basic and acidic residues" evidence="2">
    <location>
        <begin position="744"/>
        <end position="769"/>
    </location>
</feature>
<dbReference type="Pfam" id="PF12936">
    <property type="entry name" value="Kri1_C"/>
    <property type="match status" value="1"/>
</dbReference>
<gene>
    <name evidence="4" type="ORF">LACBIDRAFT_298290</name>
</gene>
<dbReference type="GeneID" id="6077138"/>
<evidence type="ECO:0000313" key="5">
    <source>
        <dbReference type="Proteomes" id="UP000001194"/>
    </source>
</evidence>
<dbReference type="InParanoid" id="B0DCP2"/>
<accession>B0DCP2</accession>
<dbReference type="EMBL" id="DS547103">
    <property type="protein sequence ID" value="EDR07764.1"/>
    <property type="molecule type" value="Genomic_DNA"/>
</dbReference>
<protein>
    <submittedName>
        <fullName evidence="4">Predicted protein</fullName>
    </submittedName>
</protein>
<feature type="compositionally biased region" description="Acidic residues" evidence="2">
    <location>
        <begin position="214"/>
        <end position="224"/>
    </location>
</feature>
<dbReference type="STRING" id="486041.B0DCP2"/>
<dbReference type="Proteomes" id="UP000001194">
    <property type="component" value="Unassembled WGS sequence"/>
</dbReference>
<feature type="region of interest" description="Disordered" evidence="2">
    <location>
        <begin position="43"/>
        <end position="72"/>
    </location>
</feature>
<feature type="compositionally biased region" description="Acidic residues" evidence="2">
    <location>
        <begin position="61"/>
        <end position="72"/>
    </location>
</feature>
<dbReference type="GO" id="GO:0005730">
    <property type="term" value="C:nucleolus"/>
    <property type="evidence" value="ECO:0007669"/>
    <property type="project" value="TreeGrafter"/>
</dbReference>
<feature type="domain" description="Kri1-like C-terminal" evidence="3">
    <location>
        <begin position="609"/>
        <end position="695"/>
    </location>
</feature>
<sequence>MLTDSSDDEGGVLKDAQLTINEHYAKAFEYRKEREELAKLKEKYGSSYGSSASSLSSTDSESAESEDEDGEELTAAMDVAILRTLARIRRKDPGIYESAVNVFGEETEKVTQSTTTKSTETERSKKTKKDKVRFRFVHPLSSTTLIKHFKTQSKPLTLRQAALSTVLNPSLSRSPSPEAKPATHVEEQRKLRDETIAAFHGALPSPSKKTKREEEEEEEEEDDLLIPREKTKDEREAEEEEYRAFLERQVGDLRELVSVDGDEAEADGEADGEGEGEKEETKKKKKKSKKKKKGKDGEEDEEGEEEKTEPRKSKSEKDQEFLMNYILNRGWIDRSSGHVPTYGEITSPLEQKRKEGKKKKKEKTEEDGGDDASEPNNHEEEEEEEEEDPALLSDTSFNSLASHFEASYNHRFEEPNAAHIPSFPRSLLSIVRRVDTTRKEARERRRKRKEEEMERKREEVRRMKALKQREVRRMLEKIKWEGGLGELEEGFGSELEGEWDAERYDERMRGLFAEGEQEGGEGEDEDGKPVWEDDIDMGGILVSEDDVFPVTVKSKRELKKEKKKKEKKEKKKKKTGDEGGVDVDFMDADVDRGEGEEEEWDGTEEMRKRKLDEYMDEIYGLDFNDLVAGQPTRFKYVPVPTQTYSLAPVEILLATDKELNEYVSVKKYAPYRQEKDRSRWDVKEKEKLREFKEKVGERVGDRGFVMGGRGGAGGDGGGEGEKVKKRKGKKERMKMKAAAGAEVDVEKEGEEKTGEKRKRQDVGNEEVKEVKKKKRQRHRSKAGES</sequence>
<dbReference type="AlphaFoldDB" id="B0DCP2"/>
<feature type="compositionally biased region" description="Basic and acidic residues" evidence="2">
    <location>
        <begin position="225"/>
        <end position="235"/>
    </location>
</feature>
<evidence type="ECO:0000256" key="1">
    <source>
        <dbReference type="ARBA" id="ARBA00007473"/>
    </source>
</evidence>
<dbReference type="PANTHER" id="PTHR14490:SF5">
    <property type="entry name" value="PROTEIN KRI1 HOMOLOG"/>
    <property type="match status" value="1"/>
</dbReference>
<dbReference type="RefSeq" id="XP_001881553.1">
    <property type="nucleotide sequence ID" value="XM_001881518.1"/>
</dbReference>
<feature type="region of interest" description="Disordered" evidence="2">
    <location>
        <begin position="513"/>
        <end position="533"/>
    </location>
</feature>
<dbReference type="KEGG" id="lbc:LACBIDRAFT_298290"/>
<proteinExistence type="inferred from homology"/>
<evidence type="ECO:0000313" key="4">
    <source>
        <dbReference type="EMBL" id="EDR07764.1"/>
    </source>
</evidence>
<feature type="region of interest" description="Disordered" evidence="2">
    <location>
        <begin position="166"/>
        <end position="398"/>
    </location>
</feature>
<organism evidence="5">
    <name type="scientific">Laccaria bicolor (strain S238N-H82 / ATCC MYA-4686)</name>
    <name type="common">Bicoloured deceiver</name>
    <name type="synonym">Laccaria laccata var. bicolor</name>
    <dbReference type="NCBI Taxonomy" id="486041"/>
    <lineage>
        <taxon>Eukaryota</taxon>
        <taxon>Fungi</taxon>
        <taxon>Dikarya</taxon>
        <taxon>Basidiomycota</taxon>
        <taxon>Agaricomycotina</taxon>
        <taxon>Agaricomycetes</taxon>
        <taxon>Agaricomycetidae</taxon>
        <taxon>Agaricales</taxon>
        <taxon>Agaricineae</taxon>
        <taxon>Hydnangiaceae</taxon>
        <taxon>Laccaria</taxon>
    </lineage>
</organism>
<dbReference type="InterPro" id="IPR018034">
    <property type="entry name" value="Kri1"/>
</dbReference>
<feature type="compositionally biased region" description="Basic and acidic residues" evidence="2">
    <location>
        <begin position="242"/>
        <end position="257"/>
    </location>
</feature>
<feature type="region of interest" description="Disordered" evidence="2">
    <location>
        <begin position="416"/>
        <end position="460"/>
    </location>
</feature>
<comment type="similarity">
    <text evidence="1">Belongs to the KRI1 family.</text>
</comment>
<feature type="compositionally biased region" description="Basic residues" evidence="2">
    <location>
        <begin position="283"/>
        <end position="294"/>
    </location>
</feature>
<feature type="region of interest" description="Disordered" evidence="2">
    <location>
        <begin position="702"/>
        <end position="785"/>
    </location>
</feature>
<dbReference type="Pfam" id="PF05178">
    <property type="entry name" value="Kri1"/>
    <property type="match status" value="1"/>
</dbReference>
<feature type="compositionally biased region" description="Basic residues" evidence="2">
    <location>
        <begin position="723"/>
        <end position="735"/>
    </location>
</feature>
<feature type="region of interest" description="Disordered" evidence="2">
    <location>
        <begin position="556"/>
        <end position="605"/>
    </location>
</feature>
<dbReference type="GO" id="GO:0000447">
    <property type="term" value="P:endonucleolytic cleavage in ITS1 to separate SSU-rRNA from 5.8S rRNA and LSU-rRNA from tricistronic rRNA transcript (SSU-rRNA, 5.8S rRNA, LSU-rRNA)"/>
    <property type="evidence" value="ECO:0007669"/>
    <property type="project" value="TreeGrafter"/>
</dbReference>